<accession>A0A6P4YNF1</accession>
<keyword evidence="3 7" id="KW-1133">Transmembrane helix</keyword>
<feature type="signal peptide" evidence="8">
    <location>
        <begin position="1"/>
        <end position="26"/>
    </location>
</feature>
<feature type="transmembrane region" description="Helical" evidence="7">
    <location>
        <begin position="73"/>
        <end position="92"/>
    </location>
</feature>
<keyword evidence="2 7" id="KW-0812">Transmembrane</keyword>
<comment type="subcellular location">
    <subcellularLocation>
        <location evidence="1">Membrane</location>
        <topology evidence="1">Multi-pass membrane protein</topology>
    </subcellularLocation>
</comment>
<feature type="chain" id="PRO_5027865339" evidence="8">
    <location>
        <begin position="27"/>
        <end position="225"/>
    </location>
</feature>
<proteinExistence type="inferred from homology"/>
<feature type="transmembrane region" description="Helical" evidence="7">
    <location>
        <begin position="160"/>
        <end position="187"/>
    </location>
</feature>
<name>A0A6P4YNF1_BRABE</name>
<evidence type="ECO:0000256" key="7">
    <source>
        <dbReference type="SAM" id="Phobius"/>
    </source>
</evidence>
<dbReference type="OrthoDB" id="6423876at2759"/>
<organism evidence="9 10">
    <name type="scientific">Branchiostoma belcheri</name>
    <name type="common">Amphioxus</name>
    <dbReference type="NCBI Taxonomy" id="7741"/>
    <lineage>
        <taxon>Eukaryota</taxon>
        <taxon>Metazoa</taxon>
        <taxon>Chordata</taxon>
        <taxon>Cephalochordata</taxon>
        <taxon>Leptocardii</taxon>
        <taxon>Amphioxiformes</taxon>
        <taxon>Branchiostomatidae</taxon>
        <taxon>Branchiostoma</taxon>
    </lineage>
</organism>
<feature type="region of interest" description="Disordered" evidence="6">
    <location>
        <begin position="200"/>
        <end position="225"/>
    </location>
</feature>
<feature type="transmembrane region" description="Helical" evidence="7">
    <location>
        <begin position="104"/>
        <end position="133"/>
    </location>
</feature>
<dbReference type="GeneID" id="109471135"/>
<gene>
    <name evidence="10" type="primary">LOC109471135</name>
</gene>
<evidence type="ECO:0000256" key="3">
    <source>
        <dbReference type="ARBA" id="ARBA00022989"/>
    </source>
</evidence>
<evidence type="ECO:0000256" key="6">
    <source>
        <dbReference type="SAM" id="MobiDB-lite"/>
    </source>
</evidence>
<evidence type="ECO:0000256" key="2">
    <source>
        <dbReference type="ARBA" id="ARBA00022692"/>
    </source>
</evidence>
<evidence type="ECO:0000256" key="1">
    <source>
        <dbReference type="ARBA" id="ARBA00004141"/>
    </source>
</evidence>
<dbReference type="Pfam" id="PF26158">
    <property type="entry name" value="Claudin_TMEM179-179B"/>
    <property type="match status" value="1"/>
</dbReference>
<dbReference type="RefSeq" id="XP_019625923.1">
    <property type="nucleotide sequence ID" value="XM_019770364.1"/>
</dbReference>
<evidence type="ECO:0000256" key="8">
    <source>
        <dbReference type="SAM" id="SignalP"/>
    </source>
</evidence>
<keyword evidence="9" id="KW-1185">Reference proteome</keyword>
<dbReference type="KEGG" id="bbel:109471135"/>
<sequence>MAGVGVNVMLLVQTLLYAACGIASLATSIPTGLEEANFGSNCILYGSLKWKNETAKTFEVDSFGSPSSCHFCIYLSVFTLFYGLLAAGYHGYALYRQIDPTEMWVMPAILCNAGLMALVFIAACVMSVGFTMWCNSLSSLGFKCVDAPTLDWGSYNGSTFYTHLAAAQGAFWVTFLMWGVNLGMSLWRWRLNRRARSQTQMPATVSDKAPITDHPEYDPSASRVI</sequence>
<dbReference type="InterPro" id="IPR029673">
    <property type="entry name" value="TMEM179"/>
</dbReference>
<dbReference type="PANTHER" id="PTHR31872:SF7">
    <property type="entry name" value="TRANSMEMBRANE PROTEIN 179B-LIKE"/>
    <property type="match status" value="1"/>
</dbReference>
<protein>
    <submittedName>
        <fullName evidence="10">Transmembrane protein 179B-like</fullName>
    </submittedName>
</protein>
<dbReference type="PANTHER" id="PTHR31872">
    <property type="entry name" value="TRANSMEMBRANE PROTEIN 179"/>
    <property type="match status" value="1"/>
</dbReference>
<dbReference type="InterPro" id="IPR059010">
    <property type="entry name" value="TMEM179-179B"/>
</dbReference>
<dbReference type="AlphaFoldDB" id="A0A6P4YNF1"/>
<evidence type="ECO:0000256" key="4">
    <source>
        <dbReference type="ARBA" id="ARBA00023136"/>
    </source>
</evidence>
<keyword evidence="8" id="KW-0732">Signal</keyword>
<reference evidence="10" key="1">
    <citation type="submission" date="2025-08" db="UniProtKB">
        <authorList>
            <consortium name="RefSeq"/>
        </authorList>
    </citation>
    <scope>IDENTIFICATION</scope>
    <source>
        <tissue evidence="10">Gonad</tissue>
    </source>
</reference>
<keyword evidence="4 7" id="KW-0472">Membrane</keyword>
<evidence type="ECO:0000313" key="10">
    <source>
        <dbReference type="RefSeq" id="XP_019625923.1"/>
    </source>
</evidence>
<evidence type="ECO:0000313" key="9">
    <source>
        <dbReference type="Proteomes" id="UP000515135"/>
    </source>
</evidence>
<evidence type="ECO:0000256" key="5">
    <source>
        <dbReference type="ARBA" id="ARBA00093776"/>
    </source>
</evidence>
<comment type="similarity">
    <text evidence="5">Belongs to the TMEM179 family.</text>
</comment>
<dbReference type="Proteomes" id="UP000515135">
    <property type="component" value="Unplaced"/>
</dbReference>